<dbReference type="EMBL" id="BMAO01035869">
    <property type="protein sequence ID" value="GFR06552.1"/>
    <property type="molecule type" value="Genomic_DNA"/>
</dbReference>
<feature type="compositionally biased region" description="Basic and acidic residues" evidence="1">
    <location>
        <begin position="1"/>
        <end position="26"/>
    </location>
</feature>
<evidence type="ECO:0000313" key="2">
    <source>
        <dbReference type="EMBL" id="GFR06552.1"/>
    </source>
</evidence>
<proteinExistence type="predicted"/>
<feature type="compositionally biased region" description="Basic and acidic residues" evidence="1">
    <location>
        <begin position="42"/>
        <end position="56"/>
    </location>
</feature>
<comment type="caution">
    <text evidence="2">The sequence shown here is derived from an EMBL/GenBank/DDBJ whole genome shotgun (WGS) entry which is preliminary data.</text>
</comment>
<reference evidence="2" key="1">
    <citation type="submission" date="2020-07" db="EMBL/GenBank/DDBJ databases">
        <title>Multicomponent nature underlies the extraordinary mechanical properties of spider dragline silk.</title>
        <authorList>
            <person name="Kono N."/>
            <person name="Nakamura H."/>
            <person name="Mori M."/>
            <person name="Yoshida Y."/>
            <person name="Ohtoshi R."/>
            <person name="Malay A.D."/>
            <person name="Moran D.A.P."/>
            <person name="Tomita M."/>
            <person name="Numata K."/>
            <person name="Arakawa K."/>
        </authorList>
    </citation>
    <scope>NUCLEOTIDE SEQUENCE</scope>
</reference>
<protein>
    <submittedName>
        <fullName evidence="2">Uncharacterized protein</fullName>
    </submittedName>
</protein>
<organism evidence="2 3">
    <name type="scientific">Trichonephila clavata</name>
    <name type="common">Joro spider</name>
    <name type="synonym">Nephila clavata</name>
    <dbReference type="NCBI Taxonomy" id="2740835"/>
    <lineage>
        <taxon>Eukaryota</taxon>
        <taxon>Metazoa</taxon>
        <taxon>Ecdysozoa</taxon>
        <taxon>Arthropoda</taxon>
        <taxon>Chelicerata</taxon>
        <taxon>Arachnida</taxon>
        <taxon>Araneae</taxon>
        <taxon>Araneomorphae</taxon>
        <taxon>Entelegynae</taxon>
        <taxon>Araneoidea</taxon>
        <taxon>Nephilidae</taxon>
        <taxon>Trichonephila</taxon>
    </lineage>
</organism>
<accession>A0A8X6LFI0</accession>
<sequence>MSDSKDDKSPQRCDKTPEKPSEDSKTSSKPADASDMPPDSSTKPEEKGASDNKPLERLSVAPPGSYGGARPKVYPQKKDDRTKKSSNTPVESNLRRATEVLEATVSRRRDYFVTEEEKRRKQNPCLGIWDQIGLTRQLTKEHEV</sequence>
<dbReference type="Proteomes" id="UP000887116">
    <property type="component" value="Unassembled WGS sequence"/>
</dbReference>
<dbReference type="AlphaFoldDB" id="A0A8X6LFI0"/>
<name>A0A8X6LFI0_TRICU</name>
<keyword evidence="3" id="KW-1185">Reference proteome</keyword>
<evidence type="ECO:0000313" key="3">
    <source>
        <dbReference type="Proteomes" id="UP000887116"/>
    </source>
</evidence>
<feature type="region of interest" description="Disordered" evidence="1">
    <location>
        <begin position="1"/>
        <end position="95"/>
    </location>
</feature>
<evidence type="ECO:0000256" key="1">
    <source>
        <dbReference type="SAM" id="MobiDB-lite"/>
    </source>
</evidence>
<gene>
    <name evidence="2" type="ORF">TNCT_565861</name>
</gene>